<dbReference type="EMBL" id="GBYB01003155">
    <property type="protein sequence ID" value="JAG72922.1"/>
    <property type="molecule type" value="Transcribed_RNA"/>
</dbReference>
<keyword evidence="5 8" id="KW-1133">Transmembrane helix</keyword>
<feature type="transmembrane region" description="Helical" evidence="8">
    <location>
        <begin position="382"/>
        <end position="401"/>
    </location>
</feature>
<dbReference type="GO" id="GO:0015293">
    <property type="term" value="F:symporter activity"/>
    <property type="evidence" value="ECO:0007669"/>
    <property type="project" value="UniProtKB-KW"/>
</dbReference>
<proteinExistence type="predicted"/>
<feature type="transmembrane region" description="Helical" evidence="8">
    <location>
        <begin position="449"/>
        <end position="468"/>
    </location>
</feature>
<evidence type="ECO:0000256" key="2">
    <source>
        <dbReference type="ARBA" id="ARBA00022448"/>
    </source>
</evidence>
<dbReference type="InterPro" id="IPR036259">
    <property type="entry name" value="MFS_trans_sf"/>
</dbReference>
<dbReference type="AlphaFoldDB" id="A0A0C9R5D7"/>
<feature type="transmembrane region" description="Helical" evidence="8">
    <location>
        <begin position="356"/>
        <end position="376"/>
    </location>
</feature>
<feature type="transmembrane region" description="Helical" evidence="8">
    <location>
        <begin position="217"/>
        <end position="238"/>
    </location>
</feature>
<name>A0A0C9R5D7_9HYME</name>
<dbReference type="Proteomes" id="UP000694866">
    <property type="component" value="Unplaced"/>
</dbReference>
<dbReference type="PANTHER" id="PTHR11662:SF336">
    <property type="entry name" value="LP19554P"/>
    <property type="match status" value="1"/>
</dbReference>
<evidence type="ECO:0000313" key="10">
    <source>
        <dbReference type="EMBL" id="JAG72922.1"/>
    </source>
</evidence>
<reference evidence="12" key="2">
    <citation type="submission" date="2025-04" db="UniProtKB">
        <authorList>
            <consortium name="RefSeq"/>
        </authorList>
    </citation>
    <scope>IDENTIFICATION</scope>
    <source>
        <strain evidence="12">USDA-PBARC FA_bdor</strain>
        <tissue evidence="12">Whole organism</tissue>
    </source>
</reference>
<dbReference type="GeneID" id="105270367"/>
<keyword evidence="4" id="KW-0769">Symport</keyword>
<dbReference type="InterPro" id="IPR050382">
    <property type="entry name" value="MFS_Na/Anion_cotransporter"/>
</dbReference>
<dbReference type="InterPro" id="IPR020846">
    <property type="entry name" value="MFS_dom"/>
</dbReference>
<evidence type="ECO:0000256" key="5">
    <source>
        <dbReference type="ARBA" id="ARBA00022989"/>
    </source>
</evidence>
<feature type="transmembrane region" description="Helical" evidence="8">
    <location>
        <begin position="97"/>
        <end position="116"/>
    </location>
</feature>
<evidence type="ECO:0000256" key="8">
    <source>
        <dbReference type="SAM" id="Phobius"/>
    </source>
</evidence>
<feature type="transmembrane region" description="Helical" evidence="8">
    <location>
        <begin position="128"/>
        <end position="149"/>
    </location>
</feature>
<dbReference type="Pfam" id="PF07690">
    <property type="entry name" value="MFS_1"/>
    <property type="match status" value="1"/>
</dbReference>
<evidence type="ECO:0000256" key="3">
    <source>
        <dbReference type="ARBA" id="ARBA00022692"/>
    </source>
</evidence>
<feature type="transmembrane region" description="Helical" evidence="8">
    <location>
        <begin position="155"/>
        <end position="176"/>
    </location>
</feature>
<dbReference type="SUPFAM" id="SSF103473">
    <property type="entry name" value="MFS general substrate transporter"/>
    <property type="match status" value="1"/>
</dbReference>
<feature type="domain" description="Major facilitator superfamily (MFS) profile" evidence="9">
    <location>
        <begin position="31"/>
        <end position="473"/>
    </location>
</feature>
<comment type="subcellular location">
    <subcellularLocation>
        <location evidence="1">Membrane</location>
        <topology evidence="1">Multi-pass membrane protein</topology>
    </subcellularLocation>
</comment>
<evidence type="ECO:0000256" key="7">
    <source>
        <dbReference type="SAM" id="MobiDB-lite"/>
    </source>
</evidence>
<evidence type="ECO:0000259" key="9">
    <source>
        <dbReference type="PROSITE" id="PS50850"/>
    </source>
</evidence>
<keyword evidence="6 8" id="KW-0472">Membrane</keyword>
<reference evidence="10" key="1">
    <citation type="submission" date="2015-01" db="EMBL/GenBank/DDBJ databases">
        <title>Transcriptome Assembly of Fopius arisanus.</title>
        <authorList>
            <person name="Geib S."/>
        </authorList>
    </citation>
    <scope>NUCLEOTIDE SEQUENCE</scope>
</reference>
<dbReference type="Gene3D" id="1.20.1250.20">
    <property type="entry name" value="MFS general substrate transporter like domains"/>
    <property type="match status" value="2"/>
</dbReference>
<dbReference type="OrthoDB" id="2985014at2759"/>
<accession>A0A9R1TIG2</accession>
<sequence>MAFYDCICKGPIALNEWLRRKLPRRAILGVLMFMACMFSYFIRTNLSITIVAMVKSVKGGPAKAPYCTELLHQAANMSSGPKNMSDFGERFEWNERIQGFVLGSYFVGPVLASVPAGMAAEKFGGARVVAWATLIPAVLNLLTPLAAGLHWSVVIILRFLMGFSGCAVYPALHAMIARWVPPQEKGMFVWTMQGGPFGTFVTLSLCGAVISAFGWKAAFYTTSGLMLVFYLLWIWLAYDTPDAHPTITDEEKAYIKEKIGSSVSKQKVSLPLRHMVTSLPFLALVYAHFANMWGIYFISTNGPKYSLEVLGFNMKKGGFLTGLPYIARLGAGVLFAAGGDFLRRREIIKLVWIRKLFMIFSHVGPGLALLITTYVGCDKNTAIIMIIGALTLNGAACQTNLQNHQDLAPNYAGSLYGIMNTIGSFPGFIIPPLVGALIYDESGVHQWRIIFWISAIVFFSATVLFWIFGSASIQPWNDLNANPDAVNGVNKDEAKRLNVKKTGAQSETEDENERL</sequence>
<dbReference type="PROSITE" id="PS50850">
    <property type="entry name" value="MFS"/>
    <property type="match status" value="1"/>
</dbReference>
<dbReference type="CDD" id="cd17318">
    <property type="entry name" value="MFS_SLC17"/>
    <property type="match status" value="1"/>
</dbReference>
<feature type="transmembrane region" description="Helical" evidence="8">
    <location>
        <begin position="413"/>
        <end position="437"/>
    </location>
</feature>
<dbReference type="RefSeq" id="XP_011309553.1">
    <property type="nucleotide sequence ID" value="XM_011311251.1"/>
</dbReference>
<keyword evidence="3 8" id="KW-0812">Transmembrane</keyword>
<organism evidence="10">
    <name type="scientific">Fopius arisanus</name>
    <dbReference type="NCBI Taxonomy" id="64838"/>
    <lineage>
        <taxon>Eukaryota</taxon>
        <taxon>Metazoa</taxon>
        <taxon>Ecdysozoa</taxon>
        <taxon>Arthropoda</taxon>
        <taxon>Hexapoda</taxon>
        <taxon>Insecta</taxon>
        <taxon>Pterygota</taxon>
        <taxon>Neoptera</taxon>
        <taxon>Endopterygota</taxon>
        <taxon>Hymenoptera</taxon>
        <taxon>Apocrita</taxon>
        <taxon>Ichneumonoidea</taxon>
        <taxon>Braconidae</taxon>
        <taxon>Opiinae</taxon>
        <taxon>Fopius</taxon>
    </lineage>
</organism>
<evidence type="ECO:0000256" key="4">
    <source>
        <dbReference type="ARBA" id="ARBA00022847"/>
    </source>
</evidence>
<dbReference type="FunFam" id="1.20.1250.20:FF:000003">
    <property type="entry name" value="Solute carrier family 17 member 3"/>
    <property type="match status" value="1"/>
</dbReference>
<evidence type="ECO:0000313" key="12">
    <source>
        <dbReference type="RefSeq" id="XP_011309553.1"/>
    </source>
</evidence>
<keyword evidence="11" id="KW-1185">Reference proteome</keyword>
<feature type="region of interest" description="Disordered" evidence="7">
    <location>
        <begin position="496"/>
        <end position="515"/>
    </location>
</feature>
<dbReference type="PANTHER" id="PTHR11662">
    <property type="entry name" value="SOLUTE CARRIER FAMILY 17"/>
    <property type="match status" value="1"/>
</dbReference>
<protein>
    <submittedName>
        <fullName evidence="10">SLC17A5_7 protein</fullName>
    </submittedName>
    <submittedName>
        <fullName evidence="12">Sialin</fullName>
    </submittedName>
</protein>
<keyword evidence="2" id="KW-0813">Transport</keyword>
<evidence type="ECO:0000256" key="1">
    <source>
        <dbReference type="ARBA" id="ARBA00004141"/>
    </source>
</evidence>
<feature type="transmembrane region" description="Helical" evidence="8">
    <location>
        <begin position="26"/>
        <end position="43"/>
    </location>
</feature>
<evidence type="ECO:0000313" key="11">
    <source>
        <dbReference type="Proteomes" id="UP000694866"/>
    </source>
</evidence>
<dbReference type="KEGG" id="fas:105270367"/>
<feature type="transmembrane region" description="Helical" evidence="8">
    <location>
        <begin position="318"/>
        <end position="336"/>
    </location>
</feature>
<feature type="transmembrane region" description="Helical" evidence="8">
    <location>
        <begin position="275"/>
        <end position="298"/>
    </location>
</feature>
<dbReference type="GO" id="GO:0006820">
    <property type="term" value="P:monoatomic anion transport"/>
    <property type="evidence" value="ECO:0007669"/>
    <property type="project" value="TreeGrafter"/>
</dbReference>
<gene>
    <name evidence="10" type="primary">SLC17A5_7</name>
    <name evidence="12" type="synonym">LOC105270367</name>
    <name evidence="10" type="ORF">g.13175</name>
</gene>
<feature type="transmembrane region" description="Helical" evidence="8">
    <location>
        <begin position="188"/>
        <end position="211"/>
    </location>
</feature>
<dbReference type="InterPro" id="IPR011701">
    <property type="entry name" value="MFS"/>
</dbReference>
<evidence type="ECO:0000256" key="6">
    <source>
        <dbReference type="ARBA" id="ARBA00023136"/>
    </source>
</evidence>
<dbReference type="GO" id="GO:0016020">
    <property type="term" value="C:membrane"/>
    <property type="evidence" value="ECO:0007669"/>
    <property type="project" value="UniProtKB-SubCell"/>
</dbReference>
<accession>A0A0C9R5D7</accession>